<name>A0A6C0JPJ8_9ZZZZ</name>
<dbReference type="EMBL" id="MN740685">
    <property type="protein sequence ID" value="QHU07695.1"/>
    <property type="molecule type" value="Genomic_DNA"/>
</dbReference>
<accession>A0A6C0JPJ8</accession>
<dbReference type="AlphaFoldDB" id="A0A6C0JPJ8"/>
<organism evidence="1">
    <name type="scientific">viral metagenome</name>
    <dbReference type="NCBI Taxonomy" id="1070528"/>
    <lineage>
        <taxon>unclassified sequences</taxon>
        <taxon>metagenomes</taxon>
        <taxon>organismal metagenomes</taxon>
    </lineage>
</organism>
<protein>
    <submittedName>
        <fullName evidence="1">Uncharacterized protein</fullName>
    </submittedName>
</protein>
<reference evidence="1" key="1">
    <citation type="journal article" date="2020" name="Nature">
        <title>Giant virus diversity and host interactions through global metagenomics.</title>
        <authorList>
            <person name="Schulz F."/>
            <person name="Roux S."/>
            <person name="Paez-Espino D."/>
            <person name="Jungbluth S."/>
            <person name="Walsh D.A."/>
            <person name="Denef V.J."/>
            <person name="McMahon K.D."/>
            <person name="Konstantinidis K.T."/>
            <person name="Eloe-Fadrosh E.A."/>
            <person name="Kyrpides N.C."/>
            <person name="Woyke T."/>
        </authorList>
    </citation>
    <scope>NUCLEOTIDE SEQUENCE</scope>
    <source>
        <strain evidence="1">GVMAG-S-1041349-163</strain>
    </source>
</reference>
<evidence type="ECO:0000313" key="1">
    <source>
        <dbReference type="EMBL" id="QHU07695.1"/>
    </source>
</evidence>
<sequence>MPKWDDDEDETVIISEISGEIETVFEEKDDSDSEYSVRTPNFKRNKQVARFNEKDDKSVWEENERNKNRVLINICSKYGEKEFDKKYEMKLLHLNNELFNNVVDKMINNKLLDGINTFEQIRYFRLIEKCFGKLKEKKII</sequence>
<proteinExistence type="predicted"/>